<organism evidence="2 3">
    <name type="scientific">Cyclobacterium xiamenense</name>
    <dbReference type="NCBI Taxonomy" id="1297121"/>
    <lineage>
        <taxon>Bacteria</taxon>
        <taxon>Pseudomonadati</taxon>
        <taxon>Bacteroidota</taxon>
        <taxon>Cytophagia</taxon>
        <taxon>Cytophagales</taxon>
        <taxon>Cyclobacteriaceae</taxon>
        <taxon>Cyclobacterium</taxon>
    </lineage>
</organism>
<gene>
    <name evidence="2" type="ORF">SAMN05192553_102339</name>
</gene>
<dbReference type="RefSeq" id="WP_092171099.1">
    <property type="nucleotide sequence ID" value="NZ_FNZH01000002.1"/>
</dbReference>
<evidence type="ECO:0000313" key="2">
    <source>
        <dbReference type="EMBL" id="SEJ09085.1"/>
    </source>
</evidence>
<dbReference type="EMBL" id="FNZH01000002">
    <property type="protein sequence ID" value="SEJ09085.1"/>
    <property type="molecule type" value="Genomic_DNA"/>
</dbReference>
<evidence type="ECO:0000313" key="3">
    <source>
        <dbReference type="Proteomes" id="UP000199403"/>
    </source>
</evidence>
<feature type="transmembrane region" description="Helical" evidence="1">
    <location>
        <begin position="197"/>
        <end position="215"/>
    </location>
</feature>
<name>A0A1H6W9S6_9BACT</name>
<keyword evidence="3" id="KW-1185">Reference proteome</keyword>
<dbReference type="InterPro" id="IPR007163">
    <property type="entry name" value="VCA0040-like"/>
</dbReference>
<feature type="transmembrane region" description="Helical" evidence="1">
    <location>
        <begin position="154"/>
        <end position="182"/>
    </location>
</feature>
<feature type="transmembrane region" description="Helical" evidence="1">
    <location>
        <begin position="283"/>
        <end position="301"/>
    </location>
</feature>
<accession>A0A1H6W9S6</accession>
<protein>
    <submittedName>
        <fullName evidence="2">Putative membrane protein</fullName>
    </submittedName>
</protein>
<keyword evidence="1" id="KW-0812">Transmembrane</keyword>
<dbReference type="STRING" id="1416801.SAMN05192553_102339"/>
<feature type="transmembrane region" description="Helical" evidence="1">
    <location>
        <begin position="100"/>
        <end position="118"/>
    </location>
</feature>
<dbReference type="Pfam" id="PF04018">
    <property type="entry name" value="VCA0040-like"/>
    <property type="match status" value="1"/>
</dbReference>
<keyword evidence="1" id="KW-1133">Transmembrane helix</keyword>
<evidence type="ECO:0000256" key="1">
    <source>
        <dbReference type="SAM" id="Phobius"/>
    </source>
</evidence>
<keyword evidence="1" id="KW-0472">Membrane</keyword>
<reference evidence="3" key="1">
    <citation type="submission" date="2016-10" db="EMBL/GenBank/DDBJ databases">
        <authorList>
            <person name="Varghese N."/>
            <person name="Submissions S."/>
        </authorList>
    </citation>
    <scope>NUCLEOTIDE SEQUENCE [LARGE SCALE GENOMIC DNA]</scope>
    <source>
        <strain evidence="3">IBRC-M 10761</strain>
    </source>
</reference>
<proteinExistence type="predicted"/>
<feature type="transmembrane region" description="Helical" evidence="1">
    <location>
        <begin position="124"/>
        <end position="142"/>
    </location>
</feature>
<sequence>MKRLGDWIILFLKGMGMGSADIVPGVSGGSIALVTRIYEELLESINSFDLEALQLLRRLQFVSFWQHVNGGFLLVLFMGIFTSIFAFSKAITYFIETHPIPLWSFFCGLILISAIVILRDIKRWNLLAILMFPLGAVLAFFITELPLMALPNNLWFTFIAGAIAICAMILPGISGSFLLLILGKYEYILAAVNDRNILILATFALGCIGGLLLFSRVISWFLKNYHALTLSFLSGFMIGSINKIWPWKKVLSYRISSSGLQKPLLTENILPHVYLVETGEEPAFLFAIFAFLIGVILVVGIDRLAHNFSRE</sequence>
<dbReference type="OrthoDB" id="9793746at2"/>
<dbReference type="Proteomes" id="UP000199403">
    <property type="component" value="Unassembled WGS sequence"/>
</dbReference>
<feature type="transmembrane region" description="Helical" evidence="1">
    <location>
        <begin position="64"/>
        <end position="88"/>
    </location>
</feature>
<dbReference type="PANTHER" id="PTHR37308:SF1">
    <property type="entry name" value="POLYPRENYL-PHOSPHATE TRANSPORTER"/>
    <property type="match status" value="1"/>
</dbReference>
<dbReference type="PANTHER" id="PTHR37308">
    <property type="entry name" value="INTEGRAL MEMBRANE PROTEIN"/>
    <property type="match status" value="1"/>
</dbReference>
<dbReference type="AlphaFoldDB" id="A0A1H6W9S6"/>